<dbReference type="AlphaFoldDB" id="F2UQR3"/>
<evidence type="ECO:0000313" key="2">
    <source>
        <dbReference type="EMBL" id="EGD79968.1"/>
    </source>
</evidence>
<organism evidence="3">
    <name type="scientific">Salpingoeca rosetta (strain ATCC 50818 / BSB-021)</name>
    <dbReference type="NCBI Taxonomy" id="946362"/>
    <lineage>
        <taxon>Eukaryota</taxon>
        <taxon>Choanoflagellata</taxon>
        <taxon>Craspedida</taxon>
        <taxon>Salpingoecidae</taxon>
        <taxon>Salpingoeca</taxon>
    </lineage>
</organism>
<keyword evidence="3" id="KW-1185">Reference proteome</keyword>
<dbReference type="InParanoid" id="F2UQR3"/>
<name>F2UQR3_SALR5</name>
<dbReference type="RefSeq" id="XP_004988589.1">
    <property type="nucleotide sequence ID" value="XM_004988532.1"/>
</dbReference>
<reference evidence="2" key="1">
    <citation type="submission" date="2009-08" db="EMBL/GenBank/DDBJ databases">
        <title>Annotation of Salpingoeca rosetta.</title>
        <authorList>
            <consortium name="The Broad Institute Genome Sequencing Platform"/>
            <person name="Russ C."/>
            <person name="Cuomo C."/>
            <person name="Burger G."/>
            <person name="Gray M.W."/>
            <person name="Holland P.W.H."/>
            <person name="King N."/>
            <person name="Lang F.B.F."/>
            <person name="Roger A.J."/>
            <person name="Ruiz-Trillo I."/>
            <person name="Young S.K."/>
            <person name="Zeng Q."/>
            <person name="Gargeya S."/>
            <person name="Alvarado L."/>
            <person name="Berlin A."/>
            <person name="Chapman S.B."/>
            <person name="Chen Z."/>
            <person name="Freedman E."/>
            <person name="Gellesch M."/>
            <person name="Goldberg J."/>
            <person name="Griggs A."/>
            <person name="Gujja S."/>
            <person name="Heilman E."/>
            <person name="Heiman D."/>
            <person name="Howarth C."/>
            <person name="Mehta T."/>
            <person name="Neiman D."/>
            <person name="Pearson M."/>
            <person name="Roberts A."/>
            <person name="Saif S."/>
            <person name="Shea T."/>
            <person name="Shenoy N."/>
            <person name="Sisk P."/>
            <person name="Stolte C."/>
            <person name="Sykes S."/>
            <person name="White J."/>
            <person name="Yandava C."/>
            <person name="Haas B."/>
            <person name="Nusbaum C."/>
            <person name="Birren B."/>
        </authorList>
    </citation>
    <scope>NUCLEOTIDE SEQUENCE [LARGE SCALE GENOMIC DNA]</scope>
    <source>
        <strain evidence="2">ATCC 50818</strain>
    </source>
</reference>
<feature type="compositionally biased region" description="Acidic residues" evidence="1">
    <location>
        <begin position="105"/>
        <end position="127"/>
    </location>
</feature>
<dbReference type="Proteomes" id="UP000007799">
    <property type="component" value="Unassembled WGS sequence"/>
</dbReference>
<dbReference type="KEGG" id="sre:PTSG_10250"/>
<protein>
    <submittedName>
        <fullName evidence="2">Uncharacterized protein</fullName>
    </submittedName>
</protein>
<dbReference type="EMBL" id="GL832989">
    <property type="protein sequence ID" value="EGD79968.1"/>
    <property type="molecule type" value="Genomic_DNA"/>
</dbReference>
<sequence>MMATTSATIATAAAIVTGTTRGPALSGMREMWSPWHQHQQEEDTRGHNDDTALLLLEDVVPGLMQPATEHPLDMMTMMMTTQHQQQPYVEAVHGPWCTDSVDGGYEADEEDEDVSDDSDDDEEEEEQQQQQGTKEQE</sequence>
<evidence type="ECO:0000313" key="3">
    <source>
        <dbReference type="Proteomes" id="UP000007799"/>
    </source>
</evidence>
<accession>F2UQR3</accession>
<gene>
    <name evidence="2" type="ORF">PTSG_10250</name>
</gene>
<dbReference type="GeneID" id="16069123"/>
<evidence type="ECO:0000256" key="1">
    <source>
        <dbReference type="SAM" id="MobiDB-lite"/>
    </source>
</evidence>
<proteinExistence type="predicted"/>
<feature type="region of interest" description="Disordered" evidence="1">
    <location>
        <begin position="93"/>
        <end position="137"/>
    </location>
</feature>